<keyword evidence="3" id="KW-1003">Cell membrane</keyword>
<evidence type="ECO:0000259" key="7">
    <source>
        <dbReference type="Pfam" id="PF18674"/>
    </source>
</evidence>
<name>A0A1H9UAE7_9LACT</name>
<dbReference type="Gene3D" id="3.40.50.11820">
    <property type="match status" value="1"/>
</dbReference>
<dbReference type="EMBL" id="FOHA01000025">
    <property type="protein sequence ID" value="SES06302.1"/>
    <property type="molecule type" value="Genomic_DNA"/>
</dbReference>
<gene>
    <name evidence="8" type="ORF">SAMN04488559_1254</name>
</gene>
<evidence type="ECO:0000256" key="3">
    <source>
        <dbReference type="ARBA" id="ARBA00022475"/>
    </source>
</evidence>
<dbReference type="Pfam" id="PF04464">
    <property type="entry name" value="Glyphos_transf"/>
    <property type="match status" value="1"/>
</dbReference>
<evidence type="ECO:0000313" key="8">
    <source>
        <dbReference type="EMBL" id="SES06302.1"/>
    </source>
</evidence>
<dbReference type="InterPro" id="IPR007554">
    <property type="entry name" value="Glycerophosphate_synth"/>
</dbReference>
<comment type="similarity">
    <text evidence="2">Belongs to the CDP-glycerol glycerophosphotransferase family.</text>
</comment>
<dbReference type="PANTHER" id="PTHR37316">
    <property type="entry name" value="TEICHOIC ACID GLYCEROL-PHOSPHATE PRIMASE"/>
    <property type="match status" value="1"/>
</dbReference>
<dbReference type="GO" id="GO:0005886">
    <property type="term" value="C:plasma membrane"/>
    <property type="evidence" value="ECO:0007669"/>
    <property type="project" value="UniProtKB-SubCell"/>
</dbReference>
<dbReference type="Gene3D" id="3.40.50.12580">
    <property type="match status" value="1"/>
</dbReference>
<dbReference type="InterPro" id="IPR043149">
    <property type="entry name" value="TagF_N"/>
</dbReference>
<evidence type="ECO:0000313" key="9">
    <source>
        <dbReference type="Proteomes" id="UP000198948"/>
    </source>
</evidence>
<accession>A0A1H9UAE7</accession>
<keyword evidence="6" id="KW-0472">Membrane</keyword>
<evidence type="ECO:0000256" key="4">
    <source>
        <dbReference type="ARBA" id="ARBA00022679"/>
    </source>
</evidence>
<organism evidence="8 9">
    <name type="scientific">Isobaculum melis</name>
    <dbReference type="NCBI Taxonomy" id="142588"/>
    <lineage>
        <taxon>Bacteria</taxon>
        <taxon>Bacillati</taxon>
        <taxon>Bacillota</taxon>
        <taxon>Bacilli</taxon>
        <taxon>Lactobacillales</taxon>
        <taxon>Carnobacteriaceae</taxon>
        <taxon>Isobaculum</taxon>
    </lineage>
</organism>
<reference evidence="8 9" key="1">
    <citation type="submission" date="2016-10" db="EMBL/GenBank/DDBJ databases">
        <authorList>
            <person name="de Groot N.N."/>
        </authorList>
    </citation>
    <scope>NUCLEOTIDE SEQUENCE [LARGE SCALE GENOMIC DNA]</scope>
    <source>
        <strain evidence="8 9">DSM 13760</strain>
    </source>
</reference>
<proteinExistence type="inferred from homology"/>
<keyword evidence="4 8" id="KW-0808">Transferase</keyword>
<dbReference type="OrthoDB" id="9811865at2"/>
<evidence type="ECO:0000256" key="1">
    <source>
        <dbReference type="ARBA" id="ARBA00004202"/>
    </source>
</evidence>
<protein>
    <submittedName>
        <fullName evidence="8">CDP-glycerol glycerophosphotransferase, TagB/SpsB family</fullName>
    </submittedName>
</protein>
<dbReference type="PANTHER" id="PTHR37316:SF3">
    <property type="entry name" value="TEICHOIC ACID GLYCEROL-PHOSPHATE TRANSFERASE"/>
    <property type="match status" value="1"/>
</dbReference>
<dbReference type="InterPro" id="IPR043148">
    <property type="entry name" value="TagF_C"/>
</dbReference>
<dbReference type="Pfam" id="PF18674">
    <property type="entry name" value="TarS_C1"/>
    <property type="match status" value="1"/>
</dbReference>
<dbReference type="InterPro" id="IPR051612">
    <property type="entry name" value="Teichoic_Acid_Biosynth"/>
</dbReference>
<keyword evidence="5" id="KW-0777">Teichoic acid biosynthesis</keyword>
<evidence type="ECO:0000256" key="2">
    <source>
        <dbReference type="ARBA" id="ARBA00010488"/>
    </source>
</evidence>
<dbReference type="Proteomes" id="UP000198948">
    <property type="component" value="Unassembled WGS sequence"/>
</dbReference>
<dbReference type="RefSeq" id="WP_092653968.1">
    <property type="nucleotide sequence ID" value="NZ_FOHA01000025.1"/>
</dbReference>
<dbReference type="AlphaFoldDB" id="A0A1H9UAE7"/>
<dbReference type="GO" id="GO:0047355">
    <property type="term" value="F:CDP-glycerol glycerophosphotransferase activity"/>
    <property type="evidence" value="ECO:0007669"/>
    <property type="project" value="InterPro"/>
</dbReference>
<dbReference type="InterPro" id="IPR041038">
    <property type="entry name" value="TarS_C1"/>
</dbReference>
<feature type="domain" description="TarS C-terminal" evidence="7">
    <location>
        <begin position="173"/>
        <end position="318"/>
    </location>
</feature>
<evidence type="ECO:0000256" key="5">
    <source>
        <dbReference type="ARBA" id="ARBA00022944"/>
    </source>
</evidence>
<evidence type="ECO:0000256" key="6">
    <source>
        <dbReference type="ARBA" id="ARBA00023136"/>
    </source>
</evidence>
<dbReference type="STRING" id="142588.SAMN04488559_1254"/>
<sequence length="733" mass="86540">MARTFNRLAKKQHLEELVSDNQEMMTHPSFSIKQQQHMITTIIELSEKNPYVFKGFFIEHRETKEKYDFESKDLGSDRFSFTFDLIQFANEIVPDGGSHHFEFYFSAEYFIEGEWLIKDEAISLDLFDHFDAIGLSQIEVADQQFFPYFSLRTTGFTFSMNIQIRSNRYIEEITVDQIKVKKKYIDVKGKALSAAIPINRMDTIMVSRNTGLRQVIHSNHVLDFVEKGTHLHHYDYHIRVEIDELAELLLLNDFNDDDFDLYFDIYLNGFFQPTTVKVANPSLLASQLVHRDSFVHYGQLTYTFSPLFTEEYAGLSIRVTRFNKHVYQYFKELLPIVWLLRLFHLRRKIWVIGEKPGEAHNTGYYFFKYMREQHPEKEVYYVIDPDSNEYQHVAQYGEEHLLPYKSKKHIFYLLMSQSIFTTYAPEEIYPSHTRLLKPFIRGHKIYLQSGVLGTQNVSHVLDRFSSQFEADLFLVNSKRERTIVLKDLHYLDNQIAITGLSRFDDLFDASTDLPIKRQVLIFPSDHETGLHYQNEMIDAIAEEFLAVVAKDSFKKFFERNDLTIMVCLPQSMAHWTAAFQEAGCTVTLQSDIQTIPLMKESLMMITDYAPEALDFSFLTKPVLFYQFEHDYQVAQQETNMTYGLELPGEIADNQEGLLHFLNRLAVTDFQMSSGNRHKADHLIEYRDTHARERIYEAANKFHRKFFRFGKLKQHPFMIEWSVIWEKFKKKMER</sequence>
<comment type="subcellular location">
    <subcellularLocation>
        <location evidence="1">Cell membrane</location>
        <topology evidence="1">Peripheral membrane protein</topology>
    </subcellularLocation>
</comment>
<keyword evidence="9" id="KW-1185">Reference proteome</keyword>
<dbReference type="GO" id="GO:0019350">
    <property type="term" value="P:teichoic acid biosynthetic process"/>
    <property type="evidence" value="ECO:0007669"/>
    <property type="project" value="UniProtKB-KW"/>
</dbReference>